<dbReference type="PANTHER" id="PTHR34808:SF2">
    <property type="entry name" value="EXPRESSED PROTEIN"/>
    <property type="match status" value="1"/>
</dbReference>
<name>A0A4Y7J1C1_PAPSO</name>
<proteinExistence type="predicted"/>
<protein>
    <submittedName>
        <fullName evidence="2">Uncharacterized protein</fullName>
    </submittedName>
</protein>
<gene>
    <name evidence="2" type="ORF">C5167_013113</name>
</gene>
<organism evidence="2 3">
    <name type="scientific">Papaver somniferum</name>
    <name type="common">Opium poppy</name>
    <dbReference type="NCBI Taxonomy" id="3469"/>
    <lineage>
        <taxon>Eukaryota</taxon>
        <taxon>Viridiplantae</taxon>
        <taxon>Streptophyta</taxon>
        <taxon>Embryophyta</taxon>
        <taxon>Tracheophyta</taxon>
        <taxon>Spermatophyta</taxon>
        <taxon>Magnoliopsida</taxon>
        <taxon>Ranunculales</taxon>
        <taxon>Papaveraceae</taxon>
        <taxon>Papaveroideae</taxon>
        <taxon>Papaver</taxon>
    </lineage>
</organism>
<reference evidence="2 3" key="1">
    <citation type="journal article" date="2018" name="Science">
        <title>The opium poppy genome and morphinan production.</title>
        <authorList>
            <person name="Guo L."/>
            <person name="Winzer T."/>
            <person name="Yang X."/>
            <person name="Li Y."/>
            <person name="Ning Z."/>
            <person name="He Z."/>
            <person name="Teodor R."/>
            <person name="Lu Y."/>
            <person name="Bowser T.A."/>
            <person name="Graham I.A."/>
            <person name="Ye K."/>
        </authorList>
    </citation>
    <scope>NUCLEOTIDE SEQUENCE [LARGE SCALE GENOMIC DNA]</scope>
    <source>
        <strain evidence="3">cv. HN1</strain>
        <tissue evidence="2">Leaves</tissue>
    </source>
</reference>
<evidence type="ECO:0000313" key="2">
    <source>
        <dbReference type="EMBL" id="RZC54246.1"/>
    </source>
</evidence>
<feature type="region of interest" description="Disordered" evidence="1">
    <location>
        <begin position="1"/>
        <end position="21"/>
    </location>
</feature>
<dbReference type="Proteomes" id="UP000316621">
    <property type="component" value="Chromosome 3"/>
</dbReference>
<dbReference type="Gramene" id="RZC54246">
    <property type="protein sequence ID" value="RZC54246"/>
    <property type="gene ID" value="C5167_013113"/>
</dbReference>
<accession>A0A4Y7J1C1</accession>
<dbReference type="OMA" id="GDMQKGG"/>
<dbReference type="AlphaFoldDB" id="A0A4Y7J1C1"/>
<evidence type="ECO:0000256" key="1">
    <source>
        <dbReference type="SAM" id="MobiDB-lite"/>
    </source>
</evidence>
<dbReference type="PANTHER" id="PTHR34808">
    <property type="entry name" value="EXPRESSED PROTEIN"/>
    <property type="match status" value="1"/>
</dbReference>
<evidence type="ECO:0000313" key="3">
    <source>
        <dbReference type="Proteomes" id="UP000316621"/>
    </source>
</evidence>
<dbReference type="EMBL" id="CM010717">
    <property type="protein sequence ID" value="RZC54246.1"/>
    <property type="molecule type" value="Genomic_DNA"/>
</dbReference>
<sequence>MEQGGGSSSIQIQRKSSIETEPRTLNIHQIHFAREAALLVLNNMSSEEAINIFTEGLESVGSGDMQKGGHVMLDSDDENDFGADEKTLIRDVATAPF</sequence>
<keyword evidence="3" id="KW-1185">Reference proteome</keyword>